<dbReference type="STRING" id="39947.A0A0P0VP17"/>
<protein>
    <submittedName>
        <fullName evidence="1">Os02g0717600 protein</fullName>
    </submittedName>
</protein>
<proteinExistence type="evidence at protein level"/>
<sequence length="544" mass="58537">MPMEHGRRQGVVAIECVAGGSRAEEWGPGSSETVQTGDVVEEILIGVGGRGGPAAHAAPFKGGRAAVQRLLHSAYKRGDTSVEVRVRRPAHAQQLVTTSGELLPSPAAGAATTTTARMQACIVPQEAAVGGGGAMMAVVGRSRQYVLRSIRDPNYAVGFVDRMESECIAIRGSRSSRVVCALSKAQLQDGYVAYPWEKKMREALPIPNSSSFLSMLVLPTALDRAASRYNSVEDTLARANAWILSSQSSGVPISFLNVQTEALLTKISGETASATVNSGSLADLPNLANASLYGFEDYHGVDIGVVKAVRVWYTAAAGEMPVEITLEAGDTKLGFAISRTEEGFIYISSVMEDDSGFLAPSTRSGLRDLYREAKRASKLLVISRVSGQKVLPWMVSTSGAIRCFDTVSLSQKLSLHRHALRPILLHLLMWEGKSADAPARPHEPRLPPQPAPYPEFAAGLVRQDSFGGGELPRQDSFAIGELRRQGSYGVELVRQDSFGVELVRQDSFACTEPPPVRRGDLQGRDTAGDTSFRFHNFSLPNNWV</sequence>
<gene>
    <name evidence="1" type="ordered locus">Os02g0717600</name>
    <name evidence="1" type="ORF">OSNPB_020717600</name>
</gene>
<dbReference type="InParanoid" id="A0A0P0VP17"/>
<dbReference type="PANTHER" id="PTHR33984">
    <property type="entry name" value="OS02G0717600 PROTEIN"/>
    <property type="match status" value="1"/>
</dbReference>
<dbReference type="AlphaFoldDB" id="A0A0P0VP17"/>
<dbReference type="eggNOG" id="ENOG502QV6U">
    <property type="taxonomic scope" value="Eukaryota"/>
</dbReference>
<organism evidence="1 2">
    <name type="scientific">Oryza sativa subsp. japonica</name>
    <name type="common">Rice</name>
    <dbReference type="NCBI Taxonomy" id="39947"/>
    <lineage>
        <taxon>Eukaryota</taxon>
        <taxon>Viridiplantae</taxon>
        <taxon>Streptophyta</taxon>
        <taxon>Embryophyta</taxon>
        <taxon>Tracheophyta</taxon>
        <taxon>Spermatophyta</taxon>
        <taxon>Magnoliopsida</taxon>
        <taxon>Liliopsida</taxon>
        <taxon>Poales</taxon>
        <taxon>Poaceae</taxon>
        <taxon>BOP clade</taxon>
        <taxon>Oryzoideae</taxon>
        <taxon>Oryzeae</taxon>
        <taxon>Oryzinae</taxon>
        <taxon>Oryza</taxon>
        <taxon>Oryza sativa</taxon>
    </lineage>
</organism>
<dbReference type="FunCoup" id="A0A0P0VP17">
    <property type="interactions" value="1335"/>
</dbReference>
<dbReference type="OrthoDB" id="59661at2759"/>
<dbReference type="Proteomes" id="UP000059680">
    <property type="component" value="Chromosome 2"/>
</dbReference>
<accession>A0A0P0VP17</accession>
<reference evidence="1 2" key="3">
    <citation type="journal article" date="2013" name="Rice">
        <title>Improvement of the Oryza sativa Nipponbare reference genome using next generation sequence and optical map data.</title>
        <authorList>
            <person name="Kawahara Y."/>
            <person name="de la Bastide M."/>
            <person name="Hamilton J.P."/>
            <person name="Kanamori H."/>
            <person name="McCombie W.R."/>
            <person name="Ouyang S."/>
            <person name="Schwartz D.C."/>
            <person name="Tanaka T."/>
            <person name="Wu J."/>
            <person name="Zhou S."/>
            <person name="Childs K.L."/>
            <person name="Davidson R.M."/>
            <person name="Lin H."/>
            <person name="Quesada-Ocampo L."/>
            <person name="Vaillancourt B."/>
            <person name="Sakai H."/>
            <person name="Lee S.S."/>
            <person name="Kim J."/>
            <person name="Numa H."/>
            <person name="Itoh T."/>
            <person name="Buell C.R."/>
            <person name="Matsumoto T."/>
        </authorList>
    </citation>
    <scope>NUCLEOTIDE SEQUENCE [LARGE SCALE GENOMIC DNA]</scope>
    <source>
        <strain evidence="2">cv. Nipponbare</strain>
    </source>
</reference>
<keyword evidence="2" id="KW-1185">Reference proteome</keyword>
<evidence type="ECO:0007829" key="4">
    <source>
        <dbReference type="ProteomicsDB" id="A0A0P0VP17"/>
    </source>
</evidence>
<dbReference type="EMBL" id="AP014958">
    <property type="protein sequence ID" value="BAS80623.1"/>
    <property type="molecule type" value="Genomic_DNA"/>
</dbReference>
<name>A0A0P0VP17_ORYSJ</name>
<dbReference type="Gramene" id="Os02t0717600-01">
    <property type="protein sequence ID" value="Os02t0717600-01"/>
    <property type="gene ID" value="Os02g0717600"/>
</dbReference>
<evidence type="ECO:0000313" key="1">
    <source>
        <dbReference type="EMBL" id="BAS80623.1"/>
    </source>
</evidence>
<evidence type="ECO:0007829" key="3">
    <source>
        <dbReference type="PeptideAtlas" id="A0A0P0VP17"/>
    </source>
</evidence>
<dbReference type="PANTHER" id="PTHR33984:SF2">
    <property type="entry name" value="OS02G0717600 PROTEIN"/>
    <property type="match status" value="1"/>
</dbReference>
<reference evidence="2" key="1">
    <citation type="journal article" date="2005" name="Nature">
        <title>The map-based sequence of the rice genome.</title>
        <authorList>
            <consortium name="International rice genome sequencing project (IRGSP)"/>
            <person name="Matsumoto T."/>
            <person name="Wu J."/>
            <person name="Kanamori H."/>
            <person name="Katayose Y."/>
            <person name="Fujisawa M."/>
            <person name="Namiki N."/>
            <person name="Mizuno H."/>
            <person name="Yamamoto K."/>
            <person name="Antonio B.A."/>
            <person name="Baba T."/>
            <person name="Sakata K."/>
            <person name="Nagamura Y."/>
            <person name="Aoki H."/>
            <person name="Arikawa K."/>
            <person name="Arita K."/>
            <person name="Bito T."/>
            <person name="Chiden Y."/>
            <person name="Fujitsuka N."/>
            <person name="Fukunaka R."/>
            <person name="Hamada M."/>
            <person name="Harada C."/>
            <person name="Hayashi A."/>
            <person name="Hijishita S."/>
            <person name="Honda M."/>
            <person name="Hosokawa S."/>
            <person name="Ichikawa Y."/>
            <person name="Idonuma A."/>
            <person name="Iijima M."/>
            <person name="Ikeda M."/>
            <person name="Ikeno M."/>
            <person name="Ito K."/>
            <person name="Ito S."/>
            <person name="Ito T."/>
            <person name="Ito Y."/>
            <person name="Ito Y."/>
            <person name="Iwabuchi A."/>
            <person name="Kamiya K."/>
            <person name="Karasawa W."/>
            <person name="Kurita K."/>
            <person name="Katagiri S."/>
            <person name="Kikuta A."/>
            <person name="Kobayashi H."/>
            <person name="Kobayashi N."/>
            <person name="Machita K."/>
            <person name="Maehara T."/>
            <person name="Masukawa M."/>
            <person name="Mizubayashi T."/>
            <person name="Mukai Y."/>
            <person name="Nagasaki H."/>
            <person name="Nagata Y."/>
            <person name="Naito S."/>
            <person name="Nakashima M."/>
            <person name="Nakama Y."/>
            <person name="Nakamichi Y."/>
            <person name="Nakamura M."/>
            <person name="Meguro A."/>
            <person name="Negishi M."/>
            <person name="Ohta I."/>
            <person name="Ohta T."/>
            <person name="Okamoto M."/>
            <person name="Ono N."/>
            <person name="Saji S."/>
            <person name="Sakaguchi M."/>
            <person name="Sakai K."/>
            <person name="Shibata M."/>
            <person name="Shimokawa T."/>
            <person name="Song J."/>
            <person name="Takazaki Y."/>
            <person name="Terasawa K."/>
            <person name="Tsugane M."/>
            <person name="Tsuji K."/>
            <person name="Ueda S."/>
            <person name="Waki K."/>
            <person name="Yamagata H."/>
            <person name="Yamamoto M."/>
            <person name="Yamamoto S."/>
            <person name="Yamane H."/>
            <person name="Yoshiki S."/>
            <person name="Yoshihara R."/>
            <person name="Yukawa K."/>
            <person name="Zhong H."/>
            <person name="Yano M."/>
            <person name="Yuan Q."/>
            <person name="Ouyang S."/>
            <person name="Liu J."/>
            <person name="Jones K.M."/>
            <person name="Gansberger K."/>
            <person name="Moffat K."/>
            <person name="Hill J."/>
            <person name="Bera J."/>
            <person name="Fadrosh D."/>
            <person name="Jin S."/>
            <person name="Johri S."/>
            <person name="Kim M."/>
            <person name="Overton L."/>
            <person name="Reardon M."/>
            <person name="Tsitrin T."/>
            <person name="Vuong H."/>
            <person name="Weaver B."/>
            <person name="Ciecko A."/>
            <person name="Tallon L."/>
            <person name="Jackson J."/>
            <person name="Pai G."/>
            <person name="Aken S.V."/>
            <person name="Utterback T."/>
            <person name="Reidmuller S."/>
            <person name="Feldblyum T."/>
            <person name="Hsiao J."/>
            <person name="Zismann V."/>
            <person name="Iobst S."/>
            <person name="de Vazeille A.R."/>
            <person name="Buell C.R."/>
            <person name="Ying K."/>
            <person name="Li Y."/>
            <person name="Lu T."/>
            <person name="Huang Y."/>
            <person name="Zhao Q."/>
            <person name="Feng Q."/>
            <person name="Zhang L."/>
            <person name="Zhu J."/>
            <person name="Weng Q."/>
            <person name="Mu J."/>
            <person name="Lu Y."/>
            <person name="Fan D."/>
            <person name="Liu Y."/>
            <person name="Guan J."/>
            <person name="Zhang Y."/>
            <person name="Yu S."/>
            <person name="Liu X."/>
            <person name="Zhang Y."/>
            <person name="Hong G."/>
            <person name="Han B."/>
            <person name="Choisne N."/>
            <person name="Demange N."/>
            <person name="Orjeda G."/>
            <person name="Samain S."/>
            <person name="Cattolico L."/>
            <person name="Pelletier E."/>
            <person name="Couloux A."/>
            <person name="Segurens B."/>
            <person name="Wincker P."/>
            <person name="D'Hont A."/>
            <person name="Scarpelli C."/>
            <person name="Weissenbach J."/>
            <person name="Salanoubat M."/>
            <person name="Quetier F."/>
            <person name="Yu Y."/>
            <person name="Kim H.R."/>
            <person name="Rambo T."/>
            <person name="Currie J."/>
            <person name="Collura K."/>
            <person name="Luo M."/>
            <person name="Yang T."/>
            <person name="Ammiraju J.S.S."/>
            <person name="Engler F."/>
            <person name="Soderlund C."/>
            <person name="Wing R.A."/>
            <person name="Palmer L.E."/>
            <person name="de la Bastide M."/>
            <person name="Spiegel L."/>
            <person name="Nascimento L."/>
            <person name="Zutavern T."/>
            <person name="O'Shaughnessy A."/>
            <person name="Dike S."/>
            <person name="Dedhia N."/>
            <person name="Preston R."/>
            <person name="Balija V."/>
            <person name="McCombie W.R."/>
            <person name="Chow T."/>
            <person name="Chen H."/>
            <person name="Chung M."/>
            <person name="Chen C."/>
            <person name="Shaw J."/>
            <person name="Wu H."/>
            <person name="Hsiao K."/>
            <person name="Chao Y."/>
            <person name="Chu M."/>
            <person name="Cheng C."/>
            <person name="Hour A."/>
            <person name="Lee P."/>
            <person name="Lin S."/>
            <person name="Lin Y."/>
            <person name="Liou J."/>
            <person name="Liu S."/>
            <person name="Hsing Y."/>
            <person name="Raghuvanshi S."/>
            <person name="Mohanty A."/>
            <person name="Bharti A.K."/>
            <person name="Gaur A."/>
            <person name="Gupta V."/>
            <person name="Kumar D."/>
            <person name="Ravi V."/>
            <person name="Vij S."/>
            <person name="Kapur A."/>
            <person name="Khurana P."/>
            <person name="Khurana P."/>
            <person name="Khurana J.P."/>
            <person name="Tyagi A.K."/>
            <person name="Gaikwad K."/>
            <person name="Singh A."/>
            <person name="Dalal V."/>
            <person name="Srivastava S."/>
            <person name="Dixit A."/>
            <person name="Pal A.K."/>
            <person name="Ghazi I.A."/>
            <person name="Yadav M."/>
            <person name="Pandit A."/>
            <person name="Bhargava A."/>
            <person name="Sureshbabu K."/>
            <person name="Batra K."/>
            <person name="Sharma T.R."/>
            <person name="Mohapatra T."/>
            <person name="Singh N.K."/>
            <person name="Messing J."/>
            <person name="Nelson A.B."/>
            <person name="Fuks G."/>
            <person name="Kavchok S."/>
            <person name="Keizer G."/>
            <person name="Linton E."/>
            <person name="Llaca V."/>
            <person name="Song R."/>
            <person name="Tanyolac B."/>
            <person name="Young S."/>
            <person name="Ho-Il K."/>
            <person name="Hahn J.H."/>
            <person name="Sangsakoo G."/>
            <person name="Vanavichit A."/>
            <person name="de Mattos Luiz.A.T."/>
            <person name="Zimmer P.D."/>
            <person name="Malone G."/>
            <person name="Dellagostin O."/>
            <person name="de Oliveira A.C."/>
            <person name="Bevan M."/>
            <person name="Bancroft I."/>
            <person name="Minx P."/>
            <person name="Cordum H."/>
            <person name="Wilson R."/>
            <person name="Cheng Z."/>
            <person name="Jin W."/>
            <person name="Jiang J."/>
            <person name="Leong S.A."/>
            <person name="Iwama H."/>
            <person name="Gojobori T."/>
            <person name="Itoh T."/>
            <person name="Niimura Y."/>
            <person name="Fujii Y."/>
            <person name="Habara T."/>
            <person name="Sakai H."/>
            <person name="Sato Y."/>
            <person name="Wilson G."/>
            <person name="Kumar K."/>
            <person name="McCouch S."/>
            <person name="Juretic N."/>
            <person name="Hoen D."/>
            <person name="Wright S."/>
            <person name="Bruskiewich R."/>
            <person name="Bureau T."/>
            <person name="Miyao A."/>
            <person name="Hirochika H."/>
            <person name="Nishikawa T."/>
            <person name="Kadowaki K."/>
            <person name="Sugiura M."/>
            <person name="Burr B."/>
            <person name="Sasaki T."/>
        </authorList>
    </citation>
    <scope>NUCLEOTIDE SEQUENCE [LARGE SCALE GENOMIC DNA]</scope>
    <source>
        <strain evidence="2">cv. Nipponbare</strain>
    </source>
</reference>
<evidence type="ECO:0000313" key="2">
    <source>
        <dbReference type="Proteomes" id="UP000059680"/>
    </source>
</evidence>
<keyword evidence="3 4" id="KW-1267">Proteomics identification</keyword>
<dbReference type="OMA" id="SWHRMAP"/>
<reference evidence="1 2" key="2">
    <citation type="journal article" date="2013" name="Plant Cell Physiol.">
        <title>Rice Annotation Project Database (RAP-DB): an integrative and interactive database for rice genomics.</title>
        <authorList>
            <person name="Sakai H."/>
            <person name="Lee S.S."/>
            <person name="Tanaka T."/>
            <person name="Numa H."/>
            <person name="Kim J."/>
            <person name="Kawahara Y."/>
            <person name="Wakimoto H."/>
            <person name="Yang C.C."/>
            <person name="Iwamoto M."/>
            <person name="Abe T."/>
            <person name="Yamada Y."/>
            <person name="Muto A."/>
            <person name="Inokuchi H."/>
            <person name="Ikemura T."/>
            <person name="Matsumoto T."/>
            <person name="Sasaki T."/>
            <person name="Itoh T."/>
        </authorList>
    </citation>
    <scope>NUCLEOTIDE SEQUENCE [LARGE SCALE GENOMIC DNA]</scope>
    <source>
        <strain evidence="2">cv. Nipponbare</strain>
    </source>
</reference>
<dbReference type="PaxDb" id="39947-A0A0P0VP17"/>
<dbReference type="KEGG" id="osa:4330531"/>